<dbReference type="AlphaFoldDB" id="A0A3S9HR92"/>
<dbReference type="Proteomes" id="UP000275663">
    <property type="component" value="Chromosome"/>
</dbReference>
<accession>A0A3S9HR92</accession>
<evidence type="ECO:0000313" key="2">
    <source>
        <dbReference type="EMBL" id="AZP14615.1"/>
    </source>
</evidence>
<dbReference type="KEGG" id="upv:EJN92_15760"/>
<keyword evidence="3" id="KW-1185">Reference proteome</keyword>
<dbReference type="OrthoDB" id="7889003at2"/>
<sequence length="264" mass="30174">MTPLRRIKKRNSAIKRIADLDQRSDACVIIHYSCESFYDKTDGKTPRVTSIAVRNFASGQTDSFSIHKIAEQQKVDFSNIESNYDTLEKEMLAEFYAHVAKTKHCTWIHWNMRDINYGFPAIEHRFKVLGGIPVEIPEERKFDLARALIDVFGVKYISHPRFENLINLNKMTARDFLVGKAEAEAFISKEFVKLHQSTLRKADIMANIFERLSDGSLKTNAKWKDIYGLSVESVVTYIKQHWIISLIGIISTAVGLVAKLAGFI</sequence>
<evidence type="ECO:0000256" key="1">
    <source>
        <dbReference type="SAM" id="Phobius"/>
    </source>
</evidence>
<evidence type="ECO:0000313" key="3">
    <source>
        <dbReference type="Proteomes" id="UP000275663"/>
    </source>
</evidence>
<reference evidence="2 3" key="1">
    <citation type="journal article" date="2011" name="Int. J. Syst. Evol. Microbiol.">
        <title>Description of Undibacterium oligocarboniphilum sp. nov., isolated from purified water, and Undibacterium pigrum strain CCUG 49012 as the type strain of Undibacterium parvum sp. nov., and emended descriptions of the genus Undibacterium and the species Undibacterium pigrum.</title>
        <authorList>
            <person name="Eder W."/>
            <person name="Wanner G."/>
            <person name="Ludwig W."/>
            <person name="Busse H.J."/>
            <person name="Ziemke-Kageler F."/>
            <person name="Lang E."/>
        </authorList>
    </citation>
    <scope>NUCLEOTIDE SEQUENCE [LARGE SCALE GENOMIC DNA]</scope>
    <source>
        <strain evidence="2 3">DSM 23061</strain>
    </source>
</reference>
<protein>
    <submittedName>
        <fullName evidence="2">Uncharacterized protein</fullName>
    </submittedName>
</protein>
<keyword evidence="1" id="KW-1133">Transmembrane helix</keyword>
<keyword evidence="1" id="KW-0812">Transmembrane</keyword>
<gene>
    <name evidence="2" type="ORF">EJN92_15760</name>
</gene>
<proteinExistence type="predicted"/>
<name>A0A3S9HR92_9BURK</name>
<feature type="transmembrane region" description="Helical" evidence="1">
    <location>
        <begin position="242"/>
        <end position="261"/>
    </location>
</feature>
<organism evidence="2 3">
    <name type="scientific">Undibacterium parvum</name>
    <dbReference type="NCBI Taxonomy" id="401471"/>
    <lineage>
        <taxon>Bacteria</taxon>
        <taxon>Pseudomonadati</taxon>
        <taxon>Pseudomonadota</taxon>
        <taxon>Betaproteobacteria</taxon>
        <taxon>Burkholderiales</taxon>
        <taxon>Oxalobacteraceae</taxon>
        <taxon>Undibacterium</taxon>
    </lineage>
</organism>
<keyword evidence="1" id="KW-0472">Membrane</keyword>
<dbReference type="EMBL" id="CP034464">
    <property type="protein sequence ID" value="AZP14615.1"/>
    <property type="molecule type" value="Genomic_DNA"/>
</dbReference>